<accession>A0A7C8UCA2</accession>
<dbReference type="Proteomes" id="UP000472727">
    <property type="component" value="Unassembled WGS sequence"/>
</dbReference>
<dbReference type="Proteomes" id="UP000483672">
    <property type="component" value="Unassembled WGS sequence"/>
</dbReference>
<evidence type="ECO:0000313" key="4">
    <source>
        <dbReference type="Proteomes" id="UP000472727"/>
    </source>
</evidence>
<protein>
    <submittedName>
        <fullName evidence="2">Uncharacterized protein</fullName>
    </submittedName>
</protein>
<dbReference type="EMBL" id="WIPF01000056">
    <property type="protein sequence ID" value="KAF3217912.1"/>
    <property type="molecule type" value="Genomic_DNA"/>
</dbReference>
<evidence type="ECO:0000313" key="3">
    <source>
        <dbReference type="EMBL" id="KAF3217912.1"/>
    </source>
</evidence>
<reference evidence="4 5" key="1">
    <citation type="submission" date="2019-06" db="EMBL/GenBank/DDBJ databases">
        <authorList>
            <person name="Palmer J.M."/>
        </authorList>
    </citation>
    <scope>NUCLEOTIDE SEQUENCE [LARGE SCALE GENOMIC DNA]</scope>
    <source>
        <strain evidence="2 4">TWF106</strain>
        <strain evidence="3 5">TWF191</strain>
    </source>
</reference>
<feature type="region of interest" description="Disordered" evidence="1">
    <location>
        <begin position="317"/>
        <end position="362"/>
    </location>
</feature>
<comment type="caution">
    <text evidence="2">The sequence shown here is derived from an EMBL/GenBank/DDBJ whole genome shotgun (WGS) entry which is preliminary data.</text>
</comment>
<name>A0A7C8UCA2_ORBOL</name>
<proteinExistence type="predicted"/>
<evidence type="ECO:0000256" key="1">
    <source>
        <dbReference type="SAM" id="MobiDB-lite"/>
    </source>
</evidence>
<feature type="compositionally biased region" description="Basic and acidic residues" evidence="1">
    <location>
        <begin position="238"/>
        <end position="248"/>
    </location>
</feature>
<feature type="region of interest" description="Disordered" evidence="1">
    <location>
        <begin position="230"/>
        <end position="257"/>
    </location>
</feature>
<sequence length="500" mass="55392">MSKNPGANAYLPRWGDDEVLLRLSDPLLAPKHGKAGPPPPPSLPIEYPLPMNKIRIWKRLKLSFYVVIITLIRHYDLGCNNPSDQARGNIRKLLNELYFEETFEIAAYIEETGDSTYDFQLTPETIQRLCSKSHKFPVYNRLFDALRVLGLSVPLWCVLRDVYVDGGVSGKPQFKLPMPGQYDRDAKEYADAFYSKEEMEFGKRDMLKDLANYAHWMMYSVAASERLSREQNAAAARKAREQERRPEQDEPPSLDTLDVDFSKFIKARYLKDGEDHGTKSEKKGNALGGEVRVVQQTLNLNVNPTSTSSVQQNFNAIATIPNPGSSNATRPSTTVGPPNAAGPSDGPPAAQQGGNHSAQQTGATAFQSINPPVEGNHKSLVEGRLNSLATRTDNTLVGGSDNALVQGTVNSLVQGAVTPSTAQSLNFIFHQTFNMPASQQTDFSFSSSSSSQDIIDRRVQDLNQPMQNLLYGYLRELSDDQLRDVLAQVEKNRGDSSGHR</sequence>
<feature type="compositionally biased region" description="Polar residues" evidence="1">
    <location>
        <begin position="317"/>
        <end position="336"/>
    </location>
</feature>
<evidence type="ECO:0000313" key="2">
    <source>
        <dbReference type="EMBL" id="KAF3196140.1"/>
    </source>
</evidence>
<organism evidence="2 4">
    <name type="scientific">Orbilia oligospora</name>
    <name type="common">Nematode-trapping fungus</name>
    <name type="synonym">Arthrobotrys oligospora</name>
    <dbReference type="NCBI Taxonomy" id="2813651"/>
    <lineage>
        <taxon>Eukaryota</taxon>
        <taxon>Fungi</taxon>
        <taxon>Dikarya</taxon>
        <taxon>Ascomycota</taxon>
        <taxon>Pezizomycotina</taxon>
        <taxon>Orbiliomycetes</taxon>
        <taxon>Orbiliales</taxon>
        <taxon>Orbiliaceae</taxon>
        <taxon>Orbilia</taxon>
    </lineage>
</organism>
<dbReference type="AlphaFoldDB" id="A0A7C8UCA2"/>
<feature type="compositionally biased region" description="Polar residues" evidence="1">
    <location>
        <begin position="352"/>
        <end position="362"/>
    </location>
</feature>
<evidence type="ECO:0000313" key="5">
    <source>
        <dbReference type="Proteomes" id="UP000483672"/>
    </source>
</evidence>
<gene>
    <name evidence="2" type="ORF">TWF106_005358</name>
    <name evidence="3" type="ORF">TWF191_008329</name>
</gene>
<dbReference type="EMBL" id="WIWS01000240">
    <property type="protein sequence ID" value="KAF3196140.1"/>
    <property type="molecule type" value="Genomic_DNA"/>
</dbReference>